<accession>A0AAE0DGY1</accession>
<feature type="domain" description="ATP-citrate synthase/succinyl-CoA ligase C-terminal" evidence="4">
    <location>
        <begin position="284"/>
        <end position="403"/>
    </location>
</feature>
<dbReference type="Pfam" id="PF00549">
    <property type="entry name" value="Ligase_CoA"/>
    <property type="match status" value="1"/>
</dbReference>
<dbReference type="InterPro" id="IPR017866">
    <property type="entry name" value="Succ-CoA_synthase_bsu_CS"/>
</dbReference>
<dbReference type="GO" id="GO:0004775">
    <property type="term" value="F:succinate-CoA ligase (ADP-forming) activity"/>
    <property type="evidence" value="ECO:0007669"/>
    <property type="project" value="TreeGrafter"/>
</dbReference>
<reference evidence="5" key="1">
    <citation type="submission" date="2022-11" db="EMBL/GenBank/DDBJ databases">
        <title>Chromosomal genome sequence assembly and mating type (MAT) locus characterization of the leprose asexual lichenized fungus Lepraria neglecta (Nyl.) Erichsen.</title>
        <authorList>
            <person name="Allen J.L."/>
            <person name="Pfeffer B."/>
        </authorList>
    </citation>
    <scope>NUCLEOTIDE SEQUENCE</scope>
    <source>
        <strain evidence="5">Allen 5258</strain>
    </source>
</reference>
<dbReference type="GO" id="GO:0006104">
    <property type="term" value="P:succinyl-CoA metabolic process"/>
    <property type="evidence" value="ECO:0007669"/>
    <property type="project" value="TreeGrafter"/>
</dbReference>
<dbReference type="PROSITE" id="PS01217">
    <property type="entry name" value="SUCCINYL_COA_LIG_3"/>
    <property type="match status" value="1"/>
</dbReference>
<dbReference type="Gene3D" id="3.40.50.261">
    <property type="entry name" value="Succinyl-CoA synthetase domains"/>
    <property type="match status" value="2"/>
</dbReference>
<dbReference type="InterPro" id="IPR016102">
    <property type="entry name" value="Succinyl-CoA_synth-like"/>
</dbReference>
<dbReference type="GO" id="GO:0005739">
    <property type="term" value="C:mitochondrion"/>
    <property type="evidence" value="ECO:0007669"/>
    <property type="project" value="TreeGrafter"/>
</dbReference>
<dbReference type="Proteomes" id="UP001276659">
    <property type="component" value="Unassembled WGS sequence"/>
</dbReference>
<evidence type="ECO:0000256" key="1">
    <source>
        <dbReference type="ARBA" id="ARBA00022532"/>
    </source>
</evidence>
<sequence>MALIAGIQAPQGRIMGHAGAFVGAGEKNARSKVRALEDAGVVITNHPSKFGEGMKRLLAGNTNRTSSWSSASNPAAQKRQIHTLLRPNPQSNTVSQSSQWRNVHIAENQSNRMLKEMGVTLTESEDPRSRDYFLTVTMDRTNYAPCIITSFSIGGESAQNNAKTYPLGLEKHINGSMFSSIATDLNCQKESFESLTKILSSIVEIFFNKEAFSLTTRVSRNNRGELSVARSSFTFDDAAFRSGKRHGDIQGMRDTKDEVPEEVEAEKDGIVYIKLKGEGNIGTLVNGAGLAMNTVDAIADLGGQCANFLDTGGKATSETVKSSFHIILKDPRVKTIFVNIFGGLTLCDMIANGIMLAYKDLGITVPVVVRLRGTNEEIGQKMIAESGLSLHAFDDFDEAAMKVIELARQK</sequence>
<keyword evidence="2" id="KW-0547">Nucleotide-binding</keyword>
<evidence type="ECO:0000259" key="4">
    <source>
        <dbReference type="Pfam" id="PF00549"/>
    </source>
</evidence>
<evidence type="ECO:0000256" key="2">
    <source>
        <dbReference type="ARBA" id="ARBA00022741"/>
    </source>
</evidence>
<dbReference type="Gene3D" id="3.30.470.20">
    <property type="entry name" value="ATP-grasp fold, B domain"/>
    <property type="match status" value="1"/>
</dbReference>
<name>A0AAE0DGY1_9LECA</name>
<keyword evidence="6" id="KW-1185">Reference proteome</keyword>
<keyword evidence="1" id="KW-0816">Tricarboxylic acid cycle</keyword>
<dbReference type="GO" id="GO:0006099">
    <property type="term" value="P:tricarboxylic acid cycle"/>
    <property type="evidence" value="ECO:0007669"/>
    <property type="project" value="UniProtKB-KW"/>
</dbReference>
<dbReference type="PANTHER" id="PTHR11815">
    <property type="entry name" value="SUCCINYL-COA SYNTHETASE BETA CHAIN"/>
    <property type="match status" value="1"/>
</dbReference>
<evidence type="ECO:0000313" key="6">
    <source>
        <dbReference type="Proteomes" id="UP001276659"/>
    </source>
</evidence>
<dbReference type="FunFam" id="3.40.50.261:FF:000001">
    <property type="entry name" value="Succinate--CoA ligase [ADP-forming] subunit beta"/>
    <property type="match status" value="1"/>
</dbReference>
<keyword evidence="3" id="KW-0067">ATP-binding</keyword>
<evidence type="ECO:0000256" key="3">
    <source>
        <dbReference type="ARBA" id="ARBA00022840"/>
    </source>
</evidence>
<protein>
    <recommendedName>
        <fullName evidence="4">ATP-citrate synthase/succinyl-CoA ligase C-terminal domain-containing protein</fullName>
    </recommendedName>
</protein>
<dbReference type="EMBL" id="JASNWA010000010">
    <property type="protein sequence ID" value="KAK3168865.1"/>
    <property type="molecule type" value="Genomic_DNA"/>
</dbReference>
<evidence type="ECO:0000313" key="5">
    <source>
        <dbReference type="EMBL" id="KAK3168865.1"/>
    </source>
</evidence>
<comment type="caution">
    <text evidence="5">The sequence shown here is derived from an EMBL/GenBank/DDBJ whole genome shotgun (WGS) entry which is preliminary data.</text>
</comment>
<proteinExistence type="predicted"/>
<dbReference type="GO" id="GO:0005524">
    <property type="term" value="F:ATP binding"/>
    <property type="evidence" value="ECO:0007669"/>
    <property type="project" value="UniProtKB-KW"/>
</dbReference>
<dbReference type="AlphaFoldDB" id="A0AAE0DGY1"/>
<gene>
    <name evidence="5" type="ORF">OEA41_005313</name>
</gene>
<dbReference type="SUPFAM" id="SSF52210">
    <property type="entry name" value="Succinyl-CoA synthetase domains"/>
    <property type="match status" value="2"/>
</dbReference>
<dbReference type="InterPro" id="IPR005811">
    <property type="entry name" value="SUCC_ACL_C"/>
</dbReference>
<dbReference type="GO" id="GO:0042709">
    <property type="term" value="C:succinate-CoA ligase complex"/>
    <property type="evidence" value="ECO:0007669"/>
    <property type="project" value="TreeGrafter"/>
</dbReference>
<organism evidence="5 6">
    <name type="scientific">Lepraria neglecta</name>
    <dbReference type="NCBI Taxonomy" id="209136"/>
    <lineage>
        <taxon>Eukaryota</taxon>
        <taxon>Fungi</taxon>
        <taxon>Dikarya</taxon>
        <taxon>Ascomycota</taxon>
        <taxon>Pezizomycotina</taxon>
        <taxon>Lecanoromycetes</taxon>
        <taxon>OSLEUM clade</taxon>
        <taxon>Lecanoromycetidae</taxon>
        <taxon>Lecanorales</taxon>
        <taxon>Lecanorineae</taxon>
        <taxon>Stereocaulaceae</taxon>
        <taxon>Lepraria</taxon>
    </lineage>
</organism>
<dbReference type="PANTHER" id="PTHR11815:SF1">
    <property type="entry name" value="SUCCINATE--COA LIGASE [ADP-FORMING] SUBUNIT BETA, MITOCHONDRIAL"/>
    <property type="match status" value="1"/>
</dbReference>